<dbReference type="PANTHER" id="PTHR30319">
    <property type="entry name" value="PHENYLACETIC ACID REGULATOR-RELATED TRANSCRIPTIONAL REPRESSOR"/>
    <property type="match status" value="1"/>
</dbReference>
<evidence type="ECO:0000313" key="4">
    <source>
        <dbReference type="EMBL" id="SDW94158.1"/>
    </source>
</evidence>
<dbReference type="SUPFAM" id="SSF46785">
    <property type="entry name" value="Winged helix' DNA-binding domain"/>
    <property type="match status" value="1"/>
</dbReference>
<evidence type="ECO:0000313" key="6">
    <source>
        <dbReference type="Proteomes" id="UP000634647"/>
    </source>
</evidence>
<evidence type="ECO:0000259" key="1">
    <source>
        <dbReference type="Pfam" id="PF07848"/>
    </source>
</evidence>
<dbReference type="Gene3D" id="1.20.58.1460">
    <property type="match status" value="1"/>
</dbReference>
<protein>
    <submittedName>
        <fullName evidence="3">Phenylacetic acid degradation operon negative regulatory protein</fullName>
    </submittedName>
    <submittedName>
        <fullName evidence="4">Transcriptional regulator, PaaX family</fullName>
    </submittedName>
</protein>
<feature type="domain" description="Transcriptional repressor PaaX-like C-terminal" evidence="2">
    <location>
        <begin position="178"/>
        <end position="241"/>
    </location>
</feature>
<keyword evidence="5" id="KW-1185">Reference proteome</keyword>
<dbReference type="InterPro" id="IPR036390">
    <property type="entry name" value="WH_DNA-bd_sf"/>
</dbReference>
<name>A0AAN4UR06_9RHOB</name>
<dbReference type="PANTHER" id="PTHR30319:SF1">
    <property type="entry name" value="TRANSCRIPTIONAL REPRESSOR PAAX"/>
    <property type="match status" value="1"/>
</dbReference>
<reference evidence="4 5" key="2">
    <citation type="submission" date="2016-10" db="EMBL/GenBank/DDBJ databases">
        <authorList>
            <person name="Varghese N."/>
            <person name="Submissions S."/>
        </authorList>
    </citation>
    <scope>NUCLEOTIDE SEQUENCE [LARGE SCALE GENOMIC DNA]</scope>
    <source>
        <strain evidence="4 5">DSM 24802</strain>
    </source>
</reference>
<dbReference type="PIRSF" id="PIRSF020623">
    <property type="entry name" value="PaaX"/>
    <property type="match status" value="1"/>
</dbReference>
<evidence type="ECO:0000313" key="3">
    <source>
        <dbReference type="EMBL" id="GHE01734.1"/>
    </source>
</evidence>
<dbReference type="RefSeq" id="WP_035844794.1">
    <property type="nucleotide sequence ID" value="NZ_BNAB01000007.1"/>
</dbReference>
<accession>A0AAN4UR06</accession>
<sequence length="267" mass="28666">MDPLAPLLQSLAAEGRLRVWSLVISFFGDAVQPRGGRVAAARLQRLMERLGVEGGALRTALSRLAADGWLERDREGRNSFYRLSKGGVAEFAPASGRIYAPPRHENPGAWVLGLSPEPPEGALDLGGGAWLCADADRQPADGGITVSGQLMASADTLAARLLSDPHRAALERLGADIEALSAMPQDPLSAMAARVLLIHRWRRIVLRFPEIPQGLLPEGLDDARGRVAAVYARLLPPSEAWCDAEDPGFPAMPPPLPAMARRFRGPE</sequence>
<dbReference type="InterPro" id="IPR012906">
    <property type="entry name" value="PaaX-like_N"/>
</dbReference>
<dbReference type="Gene3D" id="1.10.10.10">
    <property type="entry name" value="Winged helix-like DNA-binding domain superfamily/Winged helix DNA-binding domain"/>
    <property type="match status" value="1"/>
</dbReference>
<feature type="domain" description="Transcriptional repressor PaaX-like N-terminal" evidence="1">
    <location>
        <begin position="20"/>
        <end position="85"/>
    </location>
</feature>
<dbReference type="InterPro" id="IPR036388">
    <property type="entry name" value="WH-like_DNA-bd_sf"/>
</dbReference>
<dbReference type="Pfam" id="PF08223">
    <property type="entry name" value="PaaX_C"/>
    <property type="match status" value="1"/>
</dbReference>
<dbReference type="Pfam" id="PF07848">
    <property type="entry name" value="PaaX"/>
    <property type="match status" value="1"/>
</dbReference>
<dbReference type="AlphaFoldDB" id="A0AAN4UR06"/>
<proteinExistence type="predicted"/>
<reference evidence="3" key="1">
    <citation type="journal article" date="2014" name="Int. J. Syst. Evol. Microbiol.">
        <title>Complete genome sequence of Corynebacterium casei LMG S-19264T (=DSM 44701T), isolated from a smear-ripened cheese.</title>
        <authorList>
            <consortium name="US DOE Joint Genome Institute (JGI-PGF)"/>
            <person name="Walter F."/>
            <person name="Albersmeier A."/>
            <person name="Kalinowski J."/>
            <person name="Ruckert C."/>
        </authorList>
    </citation>
    <scope>NUCLEOTIDE SEQUENCE</scope>
    <source>
        <strain evidence="3">CGMCC 1.10859</strain>
    </source>
</reference>
<evidence type="ECO:0000259" key="2">
    <source>
        <dbReference type="Pfam" id="PF08223"/>
    </source>
</evidence>
<dbReference type="Proteomes" id="UP000634647">
    <property type="component" value="Unassembled WGS sequence"/>
</dbReference>
<dbReference type="Proteomes" id="UP000199541">
    <property type="component" value="Unassembled WGS sequence"/>
</dbReference>
<dbReference type="EMBL" id="BNAB01000007">
    <property type="protein sequence ID" value="GHE01734.1"/>
    <property type="molecule type" value="Genomic_DNA"/>
</dbReference>
<reference evidence="3" key="3">
    <citation type="submission" date="2023-06" db="EMBL/GenBank/DDBJ databases">
        <authorList>
            <person name="Sun Q."/>
            <person name="Zhou Y."/>
        </authorList>
    </citation>
    <scope>NUCLEOTIDE SEQUENCE</scope>
    <source>
        <strain evidence="3">CGMCC 1.10859</strain>
    </source>
</reference>
<dbReference type="EMBL" id="FNOB01000008">
    <property type="protein sequence ID" value="SDW94158.1"/>
    <property type="molecule type" value="Genomic_DNA"/>
</dbReference>
<dbReference type="InterPro" id="IPR011965">
    <property type="entry name" value="PaaX_trns_reg"/>
</dbReference>
<evidence type="ECO:0000313" key="5">
    <source>
        <dbReference type="Proteomes" id="UP000199541"/>
    </source>
</evidence>
<gene>
    <name evidence="3" type="primary">paaX</name>
    <name evidence="3" type="ORF">GCM10008024_18610</name>
    <name evidence="4" type="ORF">SAMN05444006_10886</name>
</gene>
<comment type="caution">
    <text evidence="3">The sequence shown here is derived from an EMBL/GenBank/DDBJ whole genome shotgun (WGS) entry which is preliminary data.</text>
</comment>
<organism evidence="3 6">
    <name type="scientific">Allgaiera indica</name>
    <dbReference type="NCBI Taxonomy" id="765699"/>
    <lineage>
        <taxon>Bacteria</taxon>
        <taxon>Pseudomonadati</taxon>
        <taxon>Pseudomonadota</taxon>
        <taxon>Alphaproteobacteria</taxon>
        <taxon>Rhodobacterales</taxon>
        <taxon>Paracoccaceae</taxon>
        <taxon>Allgaiera</taxon>
    </lineage>
</organism>
<dbReference type="InterPro" id="IPR013225">
    <property type="entry name" value="PaaX_C"/>
</dbReference>
<dbReference type="GO" id="GO:0006351">
    <property type="term" value="P:DNA-templated transcription"/>
    <property type="evidence" value="ECO:0007669"/>
    <property type="project" value="InterPro"/>
</dbReference>